<keyword evidence="2" id="KW-1185">Reference proteome</keyword>
<reference evidence="1 2" key="1">
    <citation type="journal article" date="2011" name="Genome Biol.">
        <title>Comparative genome sequence analysis underscores mycoparasitism as the ancestral life style of Trichoderma.</title>
        <authorList>
            <person name="Kubicek C.P."/>
            <person name="Herrera-Estrella A."/>
            <person name="Seidl-Seiboth V."/>
            <person name="Martinez D.A."/>
            <person name="Druzhinina I.S."/>
            <person name="Thon M."/>
            <person name="Zeilinger S."/>
            <person name="Casas-Flores S."/>
            <person name="Horwitz B.A."/>
            <person name="Mukherjee P.K."/>
            <person name="Mukherjee M."/>
            <person name="Kredics L."/>
            <person name="Alcaraz L.D."/>
            <person name="Aerts A."/>
            <person name="Antal Z."/>
            <person name="Atanasova L."/>
            <person name="Cervantes-Badillo M.G."/>
            <person name="Challacombe J."/>
            <person name="Chertkov O."/>
            <person name="McCluskey K."/>
            <person name="Coulpier F."/>
            <person name="Deshpande N."/>
            <person name="von Doehren H."/>
            <person name="Ebbole D.J."/>
            <person name="Esquivel-Naranjo E.U."/>
            <person name="Fekete E."/>
            <person name="Flipphi M."/>
            <person name="Glaser F."/>
            <person name="Gomez-Rodriguez E.Y."/>
            <person name="Gruber S."/>
            <person name="Han C."/>
            <person name="Henrissat B."/>
            <person name="Hermosa R."/>
            <person name="Hernandez-Onate M."/>
            <person name="Karaffa L."/>
            <person name="Kosti I."/>
            <person name="Le Crom S."/>
            <person name="Lindquist E."/>
            <person name="Lucas S."/>
            <person name="Luebeck M."/>
            <person name="Luebeck P.S."/>
            <person name="Margeot A."/>
            <person name="Metz B."/>
            <person name="Misra M."/>
            <person name="Nevalainen H."/>
            <person name="Omann M."/>
            <person name="Packer N."/>
            <person name="Perrone G."/>
            <person name="Uresti-Rivera E.E."/>
            <person name="Salamov A."/>
            <person name="Schmoll M."/>
            <person name="Seiboth B."/>
            <person name="Shapiro H."/>
            <person name="Sukno S."/>
            <person name="Tamayo-Ramos J.A."/>
            <person name="Tisch D."/>
            <person name="Wiest A."/>
            <person name="Wilkinson H.H."/>
            <person name="Zhang M."/>
            <person name="Coutinho P.M."/>
            <person name="Kenerley C.M."/>
            <person name="Monte E."/>
            <person name="Baker S.E."/>
            <person name="Grigoriev I.V."/>
        </authorList>
    </citation>
    <scope>NUCLEOTIDE SEQUENCE [LARGE SCALE GENOMIC DNA]</scope>
    <source>
        <strain evidence="2">ATCC 20476 / IMI 206040</strain>
    </source>
</reference>
<evidence type="ECO:0000313" key="1">
    <source>
        <dbReference type="EMBL" id="EHK42508.1"/>
    </source>
</evidence>
<dbReference type="HOGENOM" id="CLU_1643927_0_0_1"/>
<proteinExistence type="predicted"/>
<dbReference type="GeneID" id="25782812"/>
<name>G9P1F5_HYPAI</name>
<protein>
    <submittedName>
        <fullName evidence="1">Uncharacterized protein</fullName>
    </submittedName>
</protein>
<dbReference type="AlphaFoldDB" id="G9P1F5"/>
<dbReference type="RefSeq" id="XP_013940834.1">
    <property type="nucleotide sequence ID" value="XM_014085359.1"/>
</dbReference>
<comment type="caution">
    <text evidence="1">The sequence shown here is derived from an EMBL/GenBank/DDBJ whole genome shotgun (WGS) entry which is preliminary data.</text>
</comment>
<dbReference type="OrthoDB" id="206201at2759"/>
<dbReference type="EMBL" id="ABDG02000026">
    <property type="protein sequence ID" value="EHK42508.1"/>
    <property type="molecule type" value="Genomic_DNA"/>
</dbReference>
<accession>G9P1F5</accession>
<dbReference type="KEGG" id="tatv:25782812"/>
<dbReference type="STRING" id="452589.G9P1F5"/>
<dbReference type="Proteomes" id="UP000005426">
    <property type="component" value="Unassembled WGS sequence"/>
</dbReference>
<organism evidence="1 2">
    <name type="scientific">Hypocrea atroviridis (strain ATCC 20476 / IMI 206040)</name>
    <name type="common">Trichoderma atroviride</name>
    <dbReference type="NCBI Taxonomy" id="452589"/>
    <lineage>
        <taxon>Eukaryota</taxon>
        <taxon>Fungi</taxon>
        <taxon>Dikarya</taxon>
        <taxon>Ascomycota</taxon>
        <taxon>Pezizomycotina</taxon>
        <taxon>Sordariomycetes</taxon>
        <taxon>Hypocreomycetidae</taxon>
        <taxon>Hypocreales</taxon>
        <taxon>Hypocreaceae</taxon>
        <taxon>Trichoderma</taxon>
    </lineage>
</organism>
<gene>
    <name evidence="1" type="ORF">TRIATDRAFT_310104</name>
</gene>
<sequence>MTLEDLHALAAAGPRQSKPFKKRLLLLQPILTHLPESATNAFNKTERFYQQVWTDILTPCIAMEMANWRFDLLHNAHDGLVRDILVGLDKIVQVPEFDIPEELKETQLPRIEALARAIGEANKTDTYLIELVQPDNADELIESLNSLAKIMADNESPEYIA</sequence>
<evidence type="ECO:0000313" key="2">
    <source>
        <dbReference type="Proteomes" id="UP000005426"/>
    </source>
</evidence>